<dbReference type="EMBL" id="BK015344">
    <property type="protein sequence ID" value="DAE02384.1"/>
    <property type="molecule type" value="Genomic_DNA"/>
</dbReference>
<sequence length="69" mass="8054">MEVKNGIIIDGVLHEMETNENISCMNCSLKYYCDEIENRHFIWLCSVHSCLGYINRGKVTNIEIEEETK</sequence>
<organism evidence="1">
    <name type="scientific">Herelleviridae sp. cttEB8</name>
    <dbReference type="NCBI Taxonomy" id="2825832"/>
    <lineage>
        <taxon>Viruses</taxon>
        <taxon>Duplodnaviria</taxon>
        <taxon>Heunggongvirae</taxon>
        <taxon>Uroviricota</taxon>
        <taxon>Caudoviricetes</taxon>
        <taxon>Herelleviridae</taxon>
    </lineage>
</organism>
<proteinExistence type="predicted"/>
<reference evidence="1" key="1">
    <citation type="journal article" date="2021" name="Proc. Natl. Acad. Sci. U.S.A.">
        <title>A Catalog of Tens of Thousands of Viruses from Human Metagenomes Reveals Hidden Associations with Chronic Diseases.</title>
        <authorList>
            <person name="Tisza M.J."/>
            <person name="Buck C.B."/>
        </authorList>
    </citation>
    <scope>NUCLEOTIDE SEQUENCE</scope>
    <source>
        <strain evidence="1">CttEB8</strain>
    </source>
</reference>
<protein>
    <submittedName>
        <fullName evidence="1">Uncharacterized protein</fullName>
    </submittedName>
</protein>
<accession>A0A8S5P6U6</accession>
<name>A0A8S5P6U6_9CAUD</name>
<evidence type="ECO:0000313" key="1">
    <source>
        <dbReference type="EMBL" id="DAE02384.1"/>
    </source>
</evidence>